<feature type="region of interest" description="Disordered" evidence="1">
    <location>
        <begin position="27"/>
        <end position="80"/>
    </location>
</feature>
<evidence type="ECO:0000313" key="2">
    <source>
        <dbReference type="EMBL" id="KIK93396.1"/>
    </source>
</evidence>
<dbReference type="Proteomes" id="UP000054538">
    <property type="component" value="Unassembled WGS sequence"/>
</dbReference>
<evidence type="ECO:0000256" key="1">
    <source>
        <dbReference type="SAM" id="MobiDB-lite"/>
    </source>
</evidence>
<organism evidence="2 3">
    <name type="scientific">Paxillus rubicundulus Ve08.2h10</name>
    <dbReference type="NCBI Taxonomy" id="930991"/>
    <lineage>
        <taxon>Eukaryota</taxon>
        <taxon>Fungi</taxon>
        <taxon>Dikarya</taxon>
        <taxon>Basidiomycota</taxon>
        <taxon>Agaricomycotina</taxon>
        <taxon>Agaricomycetes</taxon>
        <taxon>Agaricomycetidae</taxon>
        <taxon>Boletales</taxon>
        <taxon>Paxilineae</taxon>
        <taxon>Paxillaceae</taxon>
        <taxon>Paxillus</taxon>
    </lineage>
</organism>
<reference evidence="3" key="2">
    <citation type="submission" date="2015-01" db="EMBL/GenBank/DDBJ databases">
        <title>Evolutionary Origins and Diversification of the Mycorrhizal Mutualists.</title>
        <authorList>
            <consortium name="DOE Joint Genome Institute"/>
            <consortium name="Mycorrhizal Genomics Consortium"/>
            <person name="Kohler A."/>
            <person name="Kuo A."/>
            <person name="Nagy L.G."/>
            <person name="Floudas D."/>
            <person name="Copeland A."/>
            <person name="Barry K.W."/>
            <person name="Cichocki N."/>
            <person name="Veneault-Fourrey C."/>
            <person name="LaButti K."/>
            <person name="Lindquist E.A."/>
            <person name="Lipzen A."/>
            <person name="Lundell T."/>
            <person name="Morin E."/>
            <person name="Murat C."/>
            <person name="Riley R."/>
            <person name="Ohm R."/>
            <person name="Sun H."/>
            <person name="Tunlid A."/>
            <person name="Henrissat B."/>
            <person name="Grigoriev I.V."/>
            <person name="Hibbett D.S."/>
            <person name="Martin F."/>
        </authorList>
    </citation>
    <scope>NUCLEOTIDE SEQUENCE [LARGE SCALE GENOMIC DNA]</scope>
    <source>
        <strain evidence="3">Ve08.2h10</strain>
    </source>
</reference>
<evidence type="ECO:0000313" key="3">
    <source>
        <dbReference type="Proteomes" id="UP000054538"/>
    </source>
</evidence>
<accession>A0A0D0DVC3</accession>
<gene>
    <name evidence="2" type="ORF">PAXRUDRAFT_829025</name>
</gene>
<dbReference type="HOGENOM" id="CLU_1261891_0_0_1"/>
<keyword evidence="3" id="KW-1185">Reference proteome</keyword>
<dbReference type="EMBL" id="KN825188">
    <property type="protein sequence ID" value="KIK93396.1"/>
    <property type="molecule type" value="Genomic_DNA"/>
</dbReference>
<name>A0A0D0DVC3_9AGAM</name>
<feature type="compositionally biased region" description="Low complexity" evidence="1">
    <location>
        <begin position="67"/>
        <end position="77"/>
    </location>
</feature>
<feature type="compositionally biased region" description="Basic and acidic residues" evidence="1">
    <location>
        <begin position="32"/>
        <end position="41"/>
    </location>
</feature>
<dbReference type="InParanoid" id="A0A0D0DVC3"/>
<dbReference type="AlphaFoldDB" id="A0A0D0DVC3"/>
<reference evidence="2 3" key="1">
    <citation type="submission" date="2014-04" db="EMBL/GenBank/DDBJ databases">
        <authorList>
            <consortium name="DOE Joint Genome Institute"/>
            <person name="Kuo A."/>
            <person name="Kohler A."/>
            <person name="Jargeat P."/>
            <person name="Nagy L.G."/>
            <person name="Floudas D."/>
            <person name="Copeland A."/>
            <person name="Barry K.W."/>
            <person name="Cichocki N."/>
            <person name="Veneault-Fourrey C."/>
            <person name="LaButti K."/>
            <person name="Lindquist E.A."/>
            <person name="Lipzen A."/>
            <person name="Lundell T."/>
            <person name="Morin E."/>
            <person name="Murat C."/>
            <person name="Sun H."/>
            <person name="Tunlid A."/>
            <person name="Henrissat B."/>
            <person name="Grigoriev I.V."/>
            <person name="Hibbett D.S."/>
            <person name="Martin F."/>
            <person name="Nordberg H.P."/>
            <person name="Cantor M.N."/>
            <person name="Hua S.X."/>
        </authorList>
    </citation>
    <scope>NUCLEOTIDE SEQUENCE [LARGE SCALE GENOMIC DNA]</scope>
    <source>
        <strain evidence="2 3">Ve08.2h10</strain>
    </source>
</reference>
<sequence>MQAIIDLSPRNLSFVLYLHTATSIYSPSYHEGNGKRAEKASLSRRPRLTVGSPSHALTGWEPRIPDESSPSESASSARQLRDAVGRAVGMASKLAKRSRTRTFKPLSAEAEHRPDLSIVFPPATPILEGLGVVDTEPFCPTPLKKLTLLVPVKDRIRDVRISELRRPVWYFWSIQNFVMGLLGAIQGEPLNRRFDLVLANSYPLRSPVPRRERHLISRY</sequence>
<protein>
    <submittedName>
        <fullName evidence="2">Uncharacterized protein</fullName>
    </submittedName>
</protein>
<proteinExistence type="predicted"/>